<dbReference type="HAMAP" id="MF_00611">
    <property type="entry name" value="FdeH"/>
    <property type="match status" value="1"/>
</dbReference>
<feature type="domain" description="FdhE central" evidence="4">
    <location>
        <begin position="195"/>
        <end position="231"/>
    </location>
</feature>
<dbReference type="CDD" id="cd16341">
    <property type="entry name" value="FdhE"/>
    <property type="match status" value="1"/>
</dbReference>
<dbReference type="PIRSF" id="PIRSF018296">
    <property type="entry name" value="Format_dh_formtn"/>
    <property type="match status" value="1"/>
</dbReference>
<accession>A0A0D6N825</accession>
<feature type="domain" description="FdhE N-terminal" evidence="3">
    <location>
        <begin position="22"/>
        <end position="177"/>
    </location>
</feature>
<dbReference type="Proteomes" id="UP000032671">
    <property type="component" value="Unassembled WGS sequence"/>
</dbReference>
<evidence type="ECO:0000256" key="2">
    <source>
        <dbReference type="HAMAP-Rule" id="MF_00611"/>
    </source>
</evidence>
<dbReference type="AlphaFoldDB" id="A0A0D6N825"/>
<dbReference type="Pfam" id="PF24859">
    <property type="entry name" value="FdhE_central"/>
    <property type="match status" value="1"/>
</dbReference>
<evidence type="ECO:0000256" key="1">
    <source>
        <dbReference type="ARBA" id="ARBA00022490"/>
    </source>
</evidence>
<proteinExistence type="inferred from homology"/>
<comment type="subcellular location">
    <subcellularLocation>
        <location evidence="2">Cytoplasm</location>
    </subcellularLocation>
</comment>
<dbReference type="GO" id="GO:0051604">
    <property type="term" value="P:protein maturation"/>
    <property type="evidence" value="ECO:0007669"/>
    <property type="project" value="TreeGrafter"/>
</dbReference>
<dbReference type="NCBIfam" id="TIGR01562">
    <property type="entry name" value="FdhE"/>
    <property type="match status" value="1"/>
</dbReference>
<dbReference type="InterPro" id="IPR056774">
    <property type="entry name" value="FdhE_N"/>
</dbReference>
<comment type="similarity">
    <text evidence="2">Belongs to the FdhE family.</text>
</comment>
<keyword evidence="1 2" id="KW-0963">Cytoplasm</keyword>
<feature type="domain" description="FdhE C-terminal" evidence="5">
    <location>
        <begin position="234"/>
        <end position="307"/>
    </location>
</feature>
<dbReference type="GO" id="GO:0008199">
    <property type="term" value="F:ferric iron binding"/>
    <property type="evidence" value="ECO:0007669"/>
    <property type="project" value="TreeGrafter"/>
</dbReference>
<dbReference type="PANTHER" id="PTHR37689:SF1">
    <property type="entry name" value="PROTEIN FDHE"/>
    <property type="match status" value="1"/>
</dbReference>
<keyword evidence="9" id="KW-1185">Reference proteome</keyword>
<dbReference type="GO" id="GO:0005829">
    <property type="term" value="C:cytosol"/>
    <property type="evidence" value="ECO:0007669"/>
    <property type="project" value="TreeGrafter"/>
</dbReference>
<accession>A0A6N3STD2</accession>
<dbReference type="RefSeq" id="WP_048839692.1">
    <property type="nucleotide sequence ID" value="NZ_BAMV01000051.1"/>
</dbReference>
<dbReference type="InterPro" id="IPR056796">
    <property type="entry name" value="FdhE_C"/>
</dbReference>
<gene>
    <name evidence="2 7" type="primary">fdhE</name>
    <name evidence="6" type="ORF">Abci_053_005</name>
    <name evidence="7" type="ORF">ACI01nite_24790</name>
</gene>
<protein>
    <recommendedName>
        <fullName evidence="2">Protein FdhE homolog</fullName>
    </recommendedName>
</protein>
<evidence type="ECO:0000313" key="6">
    <source>
        <dbReference type="EMBL" id="GAN61651.1"/>
    </source>
</evidence>
<evidence type="ECO:0000259" key="3">
    <source>
        <dbReference type="Pfam" id="PF04216"/>
    </source>
</evidence>
<dbReference type="InterPro" id="IPR056797">
    <property type="entry name" value="FdhE_central"/>
</dbReference>
<dbReference type="Proteomes" id="UP000321891">
    <property type="component" value="Unassembled WGS sequence"/>
</dbReference>
<dbReference type="EMBL" id="BJVU01000015">
    <property type="protein sequence ID" value="GEL59877.1"/>
    <property type="molecule type" value="Genomic_DNA"/>
</dbReference>
<dbReference type="EMBL" id="BAMV01000051">
    <property type="protein sequence ID" value="GAN61651.1"/>
    <property type="molecule type" value="Genomic_DNA"/>
</dbReference>
<dbReference type="Pfam" id="PF24860">
    <property type="entry name" value="FdhE_C"/>
    <property type="match status" value="1"/>
</dbReference>
<dbReference type="STRING" id="1231339.Abci_053_005"/>
<dbReference type="Gene3D" id="3.90.1670.10">
    <property type="entry name" value="FdhE-like domain"/>
    <property type="match status" value="1"/>
</dbReference>
<comment type="caution">
    <text evidence="6">The sequence shown here is derived from an EMBL/GenBank/DDBJ whole genome shotgun (WGS) entry which is preliminary data.</text>
</comment>
<comment type="function">
    <text evidence="2">Necessary for formate dehydrogenase activity.</text>
</comment>
<dbReference type="InterPro" id="IPR024064">
    <property type="entry name" value="FdhE-like_sf"/>
</dbReference>
<name>A0A0D6N825_9PROT</name>
<evidence type="ECO:0000313" key="8">
    <source>
        <dbReference type="Proteomes" id="UP000032671"/>
    </source>
</evidence>
<reference evidence="6 8" key="1">
    <citation type="submission" date="2012-11" db="EMBL/GenBank/DDBJ databases">
        <title>Whole genome sequence of Acetobacter cibinongensis 4H-1.</title>
        <authorList>
            <person name="Azuma Y."/>
            <person name="Higashiura N."/>
            <person name="Hirakawa H."/>
            <person name="Matsushita K."/>
        </authorList>
    </citation>
    <scope>NUCLEOTIDE SEQUENCE [LARGE SCALE GENOMIC DNA]</scope>
    <source>
        <strain evidence="6 8">4H-1</strain>
    </source>
</reference>
<dbReference type="PANTHER" id="PTHR37689">
    <property type="entry name" value="PROTEIN FDHE"/>
    <property type="match status" value="1"/>
</dbReference>
<evidence type="ECO:0000313" key="9">
    <source>
        <dbReference type="Proteomes" id="UP000321891"/>
    </source>
</evidence>
<dbReference type="SUPFAM" id="SSF144020">
    <property type="entry name" value="FdhE-like"/>
    <property type="match status" value="1"/>
</dbReference>
<dbReference type="Pfam" id="PF04216">
    <property type="entry name" value="FdhE_N"/>
    <property type="match status" value="1"/>
</dbReference>
<evidence type="ECO:0000259" key="4">
    <source>
        <dbReference type="Pfam" id="PF24859"/>
    </source>
</evidence>
<evidence type="ECO:0000313" key="7">
    <source>
        <dbReference type="EMBL" id="GEL59877.1"/>
    </source>
</evidence>
<dbReference type="InterPro" id="IPR006452">
    <property type="entry name" value="Formate_DH_accessory"/>
</dbReference>
<evidence type="ECO:0000259" key="5">
    <source>
        <dbReference type="Pfam" id="PF24860"/>
    </source>
</evidence>
<reference evidence="7 9" key="2">
    <citation type="submission" date="2019-07" db="EMBL/GenBank/DDBJ databases">
        <title>Whole genome shotgun sequence of Acetobacter cibinongensis NBRC 16605.</title>
        <authorList>
            <person name="Hosoyama A."/>
            <person name="Uohara A."/>
            <person name="Ohji S."/>
            <person name="Ichikawa N."/>
        </authorList>
    </citation>
    <scope>NUCLEOTIDE SEQUENCE [LARGE SCALE GENOMIC DNA]</scope>
    <source>
        <strain evidence="7 9">NBRC 16605</strain>
    </source>
</reference>
<organism evidence="6 8">
    <name type="scientific">Acetobacter cibinongensis</name>
    <dbReference type="NCBI Taxonomy" id="146475"/>
    <lineage>
        <taxon>Bacteria</taxon>
        <taxon>Pseudomonadati</taxon>
        <taxon>Pseudomonadota</taxon>
        <taxon>Alphaproteobacteria</taxon>
        <taxon>Acetobacterales</taxon>
        <taxon>Acetobacteraceae</taxon>
        <taxon>Acetobacter</taxon>
    </lineage>
</organism>
<sequence>MKLPFSDITPLDKSVPGVQAIEALILPRLSILYAKRAERLRGLNAQAHGEVGYLEFLAHLVDAQAALLANNPLTAQQAIPVSALLGDGATKPERPSMAVLQTIAYWQEAFKFFVQTLSPLLPENSSEKLRDLAQAEPSVLAEQASQLLARNYSAVDAGVSVVLWAALSSCWAQAVALAIGQDLKAGSAESHGANCPCCGAPAAGGLVLTGDREGLRYLQCSLCETRWHKVRATCTTCHGTQNIDYWTFEKTDSPIQIETCGDCHSYLKIFRQDRDPHLDVLADDLMSQGLDELLEEQGFVRSGINPFSFPA</sequence>